<dbReference type="EMBL" id="CP073754">
    <property type="protein sequence ID" value="QWF71942.1"/>
    <property type="molecule type" value="Genomic_DNA"/>
</dbReference>
<dbReference type="RefSeq" id="WP_215583824.1">
    <property type="nucleotide sequence ID" value="NZ_CP073754.1"/>
</dbReference>
<evidence type="ECO:0000313" key="2">
    <source>
        <dbReference type="Proteomes" id="UP000676649"/>
    </source>
</evidence>
<name>A0A975RAA3_9GAMM</name>
<organism evidence="1 2">
    <name type="scientific">Methylomonas paludis</name>
    <dbReference type="NCBI Taxonomy" id="1173101"/>
    <lineage>
        <taxon>Bacteria</taxon>
        <taxon>Pseudomonadati</taxon>
        <taxon>Pseudomonadota</taxon>
        <taxon>Gammaproteobacteria</taxon>
        <taxon>Methylococcales</taxon>
        <taxon>Methylococcaceae</taxon>
        <taxon>Methylomonas</taxon>
    </lineage>
</organism>
<dbReference type="KEGG" id="mpad:KEF85_05650"/>
<evidence type="ECO:0000313" key="1">
    <source>
        <dbReference type="EMBL" id="QWF71942.1"/>
    </source>
</evidence>
<accession>A0A975RAA3</accession>
<dbReference type="Proteomes" id="UP000676649">
    <property type="component" value="Chromosome"/>
</dbReference>
<dbReference type="AlphaFoldDB" id="A0A975RAA3"/>
<gene>
    <name evidence="1" type="ORF">KEF85_05650</name>
</gene>
<proteinExistence type="predicted"/>
<sequence>MENPDDQFQRRAIVGDRHFILADVNQPDHWALAGPVVLATDADGNRRFGPARTITTAQLSAWAAGQNLRLQIADKFPLVRRDISASIIEPAY</sequence>
<reference evidence="1" key="1">
    <citation type="submission" date="2021-04" db="EMBL/GenBank/DDBJ databases">
        <title>Draft genome sequence data of methanotrophic Methylovulum sp. strain S1L and Methylomonas sp. strain S2AM isolated from boreal lake water columns.</title>
        <authorList>
            <person name="Rissanen A.J."/>
            <person name="Mangayil R."/>
            <person name="Svenning M.M."/>
            <person name="Khanongnuch R."/>
        </authorList>
    </citation>
    <scope>NUCLEOTIDE SEQUENCE</scope>
    <source>
        <strain evidence="1">S2AM</strain>
    </source>
</reference>
<protein>
    <submittedName>
        <fullName evidence="1">Uncharacterized protein</fullName>
    </submittedName>
</protein>
<keyword evidence="2" id="KW-1185">Reference proteome</keyword>